<evidence type="ECO:0000256" key="10">
    <source>
        <dbReference type="ARBA" id="ARBA00022967"/>
    </source>
</evidence>
<dbReference type="Pfam" id="PF00122">
    <property type="entry name" value="E1-E2_ATPase"/>
    <property type="match status" value="1"/>
</dbReference>
<feature type="transmembrane region" description="Helical" evidence="15">
    <location>
        <begin position="972"/>
        <end position="992"/>
    </location>
</feature>
<evidence type="ECO:0000256" key="8">
    <source>
        <dbReference type="ARBA" id="ARBA00022840"/>
    </source>
</evidence>
<dbReference type="GO" id="GO:0005388">
    <property type="term" value="F:P-type calcium transporter activity"/>
    <property type="evidence" value="ECO:0007669"/>
    <property type="project" value="UniProtKB-EC"/>
</dbReference>
<dbReference type="InterPro" id="IPR006068">
    <property type="entry name" value="ATPase_P-typ_cation-transptr_C"/>
</dbReference>
<dbReference type="InterPro" id="IPR018303">
    <property type="entry name" value="ATPase_P-typ_P_site"/>
</dbReference>
<dbReference type="InterPro" id="IPR044492">
    <property type="entry name" value="P_typ_ATPase_HD_dom"/>
</dbReference>
<dbReference type="Proteomes" id="UP000683925">
    <property type="component" value="Unassembled WGS sequence"/>
</dbReference>
<dbReference type="NCBIfam" id="TIGR01517">
    <property type="entry name" value="ATPase-IIB_Ca"/>
    <property type="match status" value="1"/>
</dbReference>
<dbReference type="CDD" id="cd02081">
    <property type="entry name" value="P-type_ATPase_Ca_PMCA-like"/>
    <property type="match status" value="1"/>
</dbReference>
<dbReference type="Pfam" id="PF13246">
    <property type="entry name" value="Cation_ATPase"/>
    <property type="match status" value="1"/>
</dbReference>
<reference evidence="18" key="1">
    <citation type="submission" date="2021-01" db="EMBL/GenBank/DDBJ databases">
        <authorList>
            <consortium name="Genoscope - CEA"/>
            <person name="William W."/>
        </authorList>
    </citation>
    <scope>NUCLEOTIDE SEQUENCE</scope>
</reference>
<evidence type="ECO:0000256" key="2">
    <source>
        <dbReference type="ARBA" id="ARBA00022448"/>
    </source>
</evidence>
<sequence length="1465" mass="163180">MASQLEENLLVGNTLSDFGMTATELSNLFIPDNVRDGSSLVQLGRHGKIDGLMKKLRTDPKKGLDSSNINDMELRVKNFGDNKPEIKEPKTLLEYILENFEDPMLRILCLAAAVNLIIGVWTEGWKEGWMDGMAIFIAVIIIVSVTAGNNYVKDQQFRKLNAIAENRNVNVKRGGKIVSTNIYELVVGDIMIVDTGEKLPVDGVVIESSDLTADESSVTGETNPIKKNVPLQYQQQEKSNPFLISGSSIIEGTGEILILAVGENSQWGISKKLMTQQAKDDKTPLQEKLGILADQIGEYGLKAAVTTFIAMTLHLLYDAVFNEYPLFSAHAVKEILNFFIVSVTIIVVAVPEGLPLAVTIALAYSVGKMKDEKNLVRFLSACETMGGANNICSDKTGTLTENKMTVTNLYVEDTDFSKLDPKAIKNSTLELLCEGICLNSMAHPQIDESGKFEHIGNKTECALLEMSYKFGYDFRQIRQNMGEKIKKKFPFSSEKKKMTIILDPKGDKTQFKIYTKGAPDMLLDKCSHYINAEGKAVVITNDYKQKINSVIKNYASQSLRSILLLYRETMIQGRPSKPEEFNNVEDMIDKSYTIIGVTGLQDPLKEGIIKAVQQCKEAGVTVRMVTGDNFDTAVAISKKAGILPPNYEHHEDSLAVMEGKTFRQMVEGLEYEKDEQGNEIPKVKNLQNFTTIAQELRVLARSSPEDKFLLVTGLKQLENVVAVTGDGTNDAPALKKADVGFAMGIQGTEVAKEAAGIILLDDNFASIVTAMKWGRNIFDCIRKFLVFQVTVNVVAVSMAFLGGVFLKESPLTSIQMLWVNLIMDTLASLALATEPPTDELLTRKPYGRKEHMITPGMWRSIICQAAFQLFVLLIVLFSGDSIFGIESSRGHRLDEEYNPVYQEHYTIFFHIFVFLQVFNEINARKLKKTELNVFDGFFNNYLFICVIVGTIIVQILIVQFGGKAIKVTPLDFAHHVACIIIGMCSLGVGYCIKQIPDQYFQSIELFKEQVAPEADPDTNHQSSLIMQGSRSYCDNFDTAVAISKKAGILPPNYEHHDDSLAVMEGKTFRQMVEGLEYEKDEQGNEIPKVKNLQNFTTIAQELRVLARSSPEDKFLLVTGLKQLENVVAVTGDGTNDAPALKKADVGFAMGIQGTEVAKEAAGIILLDDNFASIVTAMKWGRNIFDCIRKFLVFQVTVNVVAVSMAFLGGVFLKESPLTSIQMLWVNLIMDTLASLALATEPPTDELLTRKPYGRKEHMITPGMWRSIICQAAFQLFVLLIVLFSGDSIFGIESSRGHRLDEEYNPVYQEHYTIFFHIFVFLQVFNEINARKLKKTELNVFDGFFNNYLFICVIVGTIIVQILIVQFGGKAIKVTPLDFAHHVACIIIGMCSLGVGYCIKQIPDQYFQSIELFKEQVAPEADPDTIQGKMKRPSTFLRKKRAIENKQPRKGSQEIELKAGTSGFKQ</sequence>
<dbReference type="EMBL" id="CAJJDP010000009">
    <property type="protein sequence ID" value="CAD8139181.1"/>
    <property type="molecule type" value="Genomic_DNA"/>
</dbReference>
<dbReference type="Pfam" id="PF00690">
    <property type="entry name" value="Cation_ATPase_N"/>
    <property type="match status" value="1"/>
</dbReference>
<evidence type="ECO:0000256" key="5">
    <source>
        <dbReference type="ARBA" id="ARBA00022723"/>
    </source>
</evidence>
<dbReference type="GO" id="GO:0005524">
    <property type="term" value="F:ATP binding"/>
    <property type="evidence" value="ECO:0007669"/>
    <property type="project" value="UniProtKB-KW"/>
</dbReference>
<keyword evidence="2 15" id="KW-0813">Transport</keyword>
<dbReference type="PANTHER" id="PTHR24093">
    <property type="entry name" value="CATION TRANSPORTING ATPASE"/>
    <property type="match status" value="1"/>
</dbReference>
<evidence type="ECO:0000256" key="13">
    <source>
        <dbReference type="ARBA" id="ARBA00023136"/>
    </source>
</evidence>
<dbReference type="GO" id="GO:0005886">
    <property type="term" value="C:plasma membrane"/>
    <property type="evidence" value="ECO:0007669"/>
    <property type="project" value="TreeGrafter"/>
</dbReference>
<dbReference type="PANTHER" id="PTHR24093:SF369">
    <property type="entry name" value="CALCIUM-TRANSPORTING ATPASE"/>
    <property type="match status" value="1"/>
</dbReference>
<feature type="transmembrane region" description="Helical" evidence="15">
    <location>
        <begin position="1344"/>
        <end position="1366"/>
    </location>
</feature>
<comment type="similarity">
    <text evidence="15">Belongs to the cation transport ATPase (P-type) (TC 3.A.3) family.</text>
</comment>
<dbReference type="GO" id="GO:0012505">
    <property type="term" value="C:endomembrane system"/>
    <property type="evidence" value="ECO:0007669"/>
    <property type="project" value="UniProtKB-SubCell"/>
</dbReference>
<keyword evidence="4 15" id="KW-0812">Transmembrane</keyword>
<dbReference type="SFLD" id="SFLDG00002">
    <property type="entry name" value="C1.7:_P-type_atpase_like"/>
    <property type="match status" value="1"/>
</dbReference>
<dbReference type="GO" id="GO:0046872">
    <property type="term" value="F:metal ion binding"/>
    <property type="evidence" value="ECO:0007669"/>
    <property type="project" value="UniProtKB-KW"/>
</dbReference>
<evidence type="ECO:0000256" key="14">
    <source>
        <dbReference type="ARBA" id="ARBA00048694"/>
    </source>
</evidence>
<evidence type="ECO:0000256" key="3">
    <source>
        <dbReference type="ARBA" id="ARBA00022568"/>
    </source>
</evidence>
<feature type="domain" description="Cation-transporting P-type ATPase N-terminal" evidence="17">
    <location>
        <begin position="45"/>
        <end position="120"/>
    </location>
</feature>
<keyword evidence="5" id="KW-0479">Metal-binding</keyword>
<evidence type="ECO:0000256" key="1">
    <source>
        <dbReference type="ARBA" id="ARBA00004127"/>
    </source>
</evidence>
<name>A0A8S1SDG7_PAROT</name>
<gene>
    <name evidence="18" type="ORF">POCTA_138.1.T0100266</name>
</gene>
<feature type="transmembrane region" description="Helical" evidence="15">
    <location>
        <begin position="337"/>
        <end position="364"/>
    </location>
</feature>
<dbReference type="FunFam" id="1.20.1110.10:FF:000039">
    <property type="entry name" value="Calcium-transporting ATPase"/>
    <property type="match status" value="2"/>
</dbReference>
<keyword evidence="11 15" id="KW-1133">Transmembrane helix</keyword>
<keyword evidence="3 15" id="KW-0109">Calcium transport</keyword>
<feature type="transmembrane region" description="Helical" evidence="15">
    <location>
        <begin position="133"/>
        <end position="152"/>
    </location>
</feature>
<comment type="catalytic activity">
    <reaction evidence="14 15">
        <text>Ca(2+)(in) + ATP + H2O = Ca(2+)(out) + ADP + phosphate + H(+)</text>
        <dbReference type="Rhea" id="RHEA:18105"/>
        <dbReference type="ChEBI" id="CHEBI:15377"/>
        <dbReference type="ChEBI" id="CHEBI:15378"/>
        <dbReference type="ChEBI" id="CHEBI:29108"/>
        <dbReference type="ChEBI" id="CHEBI:30616"/>
        <dbReference type="ChEBI" id="CHEBI:43474"/>
        <dbReference type="ChEBI" id="CHEBI:456216"/>
        <dbReference type="EC" id="7.2.2.10"/>
    </reaction>
</comment>
<protein>
    <recommendedName>
        <fullName evidence="15">Calcium-transporting ATPase</fullName>
        <ecNumber evidence="15">7.2.2.10</ecNumber>
    </recommendedName>
</protein>
<evidence type="ECO:0000256" key="6">
    <source>
        <dbReference type="ARBA" id="ARBA00022741"/>
    </source>
</evidence>
<dbReference type="InterPro" id="IPR001757">
    <property type="entry name" value="P_typ_ATPase"/>
</dbReference>
<feature type="transmembrane region" description="Helical" evidence="15">
    <location>
        <begin position="1190"/>
        <end position="1211"/>
    </location>
</feature>
<evidence type="ECO:0000256" key="11">
    <source>
        <dbReference type="ARBA" id="ARBA00022989"/>
    </source>
</evidence>
<evidence type="ECO:0000256" key="16">
    <source>
        <dbReference type="SAM" id="MobiDB-lite"/>
    </source>
</evidence>
<evidence type="ECO:0000256" key="12">
    <source>
        <dbReference type="ARBA" id="ARBA00023065"/>
    </source>
</evidence>
<comment type="caution">
    <text evidence="15">Lacks conserved residue(s) required for the propagation of feature annotation.</text>
</comment>
<dbReference type="SMART" id="SM00831">
    <property type="entry name" value="Cation_ATPase_N"/>
    <property type="match status" value="1"/>
</dbReference>
<dbReference type="InterPro" id="IPR006408">
    <property type="entry name" value="P-type_ATPase_IIB"/>
</dbReference>
<comment type="subcellular location">
    <subcellularLocation>
        <location evidence="1">Endomembrane system</location>
        <topology evidence="1">Multi-pass membrane protein</topology>
    </subcellularLocation>
    <subcellularLocation>
        <location evidence="15">Membrane</location>
        <topology evidence="15">Multi-pass membrane protein</topology>
    </subcellularLocation>
</comment>
<comment type="function">
    <text evidence="15">Catalyzes the hydrolysis of ATP coupled with the transport of calcium.</text>
</comment>
<evidence type="ECO:0000259" key="17">
    <source>
        <dbReference type="SMART" id="SM00831"/>
    </source>
</evidence>
<dbReference type="EC" id="7.2.2.10" evidence="15"/>
<dbReference type="FunFam" id="3.40.50.1000:FF:000191">
    <property type="entry name" value="Calcium-transporting ATPase"/>
    <property type="match status" value="1"/>
</dbReference>
<evidence type="ECO:0000256" key="9">
    <source>
        <dbReference type="ARBA" id="ARBA00022842"/>
    </source>
</evidence>
<dbReference type="InterPro" id="IPR059000">
    <property type="entry name" value="ATPase_P-type_domA"/>
</dbReference>
<feature type="transmembrane region" description="Helical" evidence="15">
    <location>
        <begin position="938"/>
        <end position="960"/>
    </location>
</feature>
<feature type="region of interest" description="Disordered" evidence="16">
    <location>
        <begin position="1440"/>
        <end position="1465"/>
    </location>
</feature>
<feature type="compositionally biased region" description="Basic and acidic residues" evidence="16">
    <location>
        <begin position="1441"/>
        <end position="1456"/>
    </location>
</feature>
<dbReference type="OrthoDB" id="3352408at2759"/>
<dbReference type="FunFam" id="2.70.150.10:FF:000029">
    <property type="entry name" value="Calcium-transporting ATPase"/>
    <property type="match status" value="1"/>
</dbReference>
<feature type="transmembrane region" description="Helical" evidence="15">
    <location>
        <begin position="1378"/>
        <end position="1398"/>
    </location>
</feature>
<dbReference type="OMA" id="QICADEM"/>
<feature type="transmembrane region" description="Helical" evidence="15">
    <location>
        <begin position="856"/>
        <end position="879"/>
    </location>
</feature>
<feature type="transmembrane region" description="Helical" evidence="15">
    <location>
        <begin position="899"/>
        <end position="918"/>
    </location>
</feature>
<evidence type="ECO:0000313" key="19">
    <source>
        <dbReference type="Proteomes" id="UP000683925"/>
    </source>
</evidence>
<organism evidence="18 19">
    <name type="scientific">Paramecium octaurelia</name>
    <dbReference type="NCBI Taxonomy" id="43137"/>
    <lineage>
        <taxon>Eukaryota</taxon>
        <taxon>Sar</taxon>
        <taxon>Alveolata</taxon>
        <taxon>Ciliophora</taxon>
        <taxon>Intramacronucleata</taxon>
        <taxon>Oligohymenophorea</taxon>
        <taxon>Peniculida</taxon>
        <taxon>Parameciidae</taxon>
        <taxon>Paramecium</taxon>
    </lineage>
</organism>
<dbReference type="SFLD" id="SFLDS00003">
    <property type="entry name" value="Haloacid_Dehalogenase"/>
    <property type="match status" value="1"/>
</dbReference>
<keyword evidence="13 15" id="KW-0472">Membrane</keyword>
<keyword evidence="12 15" id="KW-0406">Ion transport</keyword>
<keyword evidence="7 15" id="KW-0106">Calcium</keyword>
<feature type="transmembrane region" description="Helical" evidence="15">
    <location>
        <begin position="1223"/>
        <end position="1241"/>
    </location>
</feature>
<feature type="transmembrane region" description="Helical" evidence="15">
    <location>
        <begin position="1305"/>
        <end position="1324"/>
    </location>
</feature>
<keyword evidence="8 15" id="KW-0067">ATP-binding</keyword>
<keyword evidence="9" id="KW-0460">Magnesium</keyword>
<feature type="transmembrane region" description="Helical" evidence="15">
    <location>
        <begin position="784"/>
        <end position="805"/>
    </location>
</feature>
<evidence type="ECO:0000256" key="7">
    <source>
        <dbReference type="ARBA" id="ARBA00022837"/>
    </source>
</evidence>
<accession>A0A8S1SDG7</accession>
<evidence type="ECO:0000256" key="4">
    <source>
        <dbReference type="ARBA" id="ARBA00022692"/>
    </source>
</evidence>
<feature type="transmembrane region" description="Helical" evidence="15">
    <location>
        <begin position="104"/>
        <end position="121"/>
    </location>
</feature>
<evidence type="ECO:0000256" key="15">
    <source>
        <dbReference type="RuleBase" id="RU361146"/>
    </source>
</evidence>
<dbReference type="Pfam" id="PF00689">
    <property type="entry name" value="Cation_ATPase_C"/>
    <property type="match status" value="2"/>
</dbReference>
<keyword evidence="6 15" id="KW-0547">Nucleotide-binding</keyword>
<dbReference type="PROSITE" id="PS00154">
    <property type="entry name" value="ATPASE_E1_E2"/>
    <property type="match status" value="1"/>
</dbReference>
<comment type="caution">
    <text evidence="18">The sequence shown here is derived from an EMBL/GenBank/DDBJ whole genome shotgun (WGS) entry which is preliminary data.</text>
</comment>
<feature type="transmembrane region" description="Helical" evidence="15">
    <location>
        <begin position="1262"/>
        <end position="1285"/>
    </location>
</feature>
<evidence type="ECO:0000313" key="18">
    <source>
        <dbReference type="EMBL" id="CAD8139181.1"/>
    </source>
</evidence>
<dbReference type="GO" id="GO:0016887">
    <property type="term" value="F:ATP hydrolysis activity"/>
    <property type="evidence" value="ECO:0007669"/>
    <property type="project" value="InterPro"/>
</dbReference>
<dbReference type="SFLD" id="SFLDF00027">
    <property type="entry name" value="p-type_atpase"/>
    <property type="match status" value="1"/>
</dbReference>
<keyword evidence="19" id="KW-1185">Reference proteome</keyword>
<dbReference type="FunFam" id="3.40.1110.10:FF:000045">
    <property type="entry name" value="Calcium-transporting ATPase"/>
    <property type="match status" value="1"/>
</dbReference>
<keyword evidence="10" id="KW-1278">Translocase</keyword>
<proteinExistence type="inferred from homology"/>
<dbReference type="NCBIfam" id="TIGR01494">
    <property type="entry name" value="ATPase_P-type"/>
    <property type="match status" value="3"/>
</dbReference>
<dbReference type="InterPro" id="IPR004014">
    <property type="entry name" value="ATPase_P-typ_cation-transptr_N"/>
</dbReference>